<evidence type="ECO:0000256" key="1">
    <source>
        <dbReference type="ARBA" id="ARBA00009063"/>
    </source>
</evidence>
<keyword evidence="2" id="KW-0653">Protein transport</keyword>
<dbReference type="Proteomes" id="UP001165080">
    <property type="component" value="Unassembled WGS sequence"/>
</dbReference>
<dbReference type="Gene3D" id="1.20.5.110">
    <property type="match status" value="1"/>
</dbReference>
<evidence type="ECO:0000256" key="2">
    <source>
        <dbReference type="ARBA" id="ARBA00022927"/>
    </source>
</evidence>
<dbReference type="EMBL" id="BRXU01000032">
    <property type="protein sequence ID" value="GLC60162.1"/>
    <property type="molecule type" value="Genomic_DNA"/>
</dbReference>
<proteinExistence type="inferred from homology"/>
<evidence type="ECO:0000256" key="3">
    <source>
        <dbReference type="SAM" id="MobiDB-lite"/>
    </source>
</evidence>
<sequence>MSIYDLIQRTDIILQKYAKYDPETPTKGKKKKNTFAELYQEIEAEVEKLMEIKDLIERIYAVPDGLSFSTNRRPTARASSSRRGKKGDPIHINGDLLQQPAHPANQAGYFSHTEATQRFEREWDERRARQDEQLEQIGHTVEELGDIARNLGGELDRQAPVIDDIERQLDRVTRSLKSNNAKLHGLVTRVRSSRNFCVDAILIAVLLAIGAYIYAMFM</sequence>
<feature type="compositionally biased region" description="Low complexity" evidence="3">
    <location>
        <begin position="69"/>
        <end position="79"/>
    </location>
</feature>
<dbReference type="GO" id="GO:0006886">
    <property type="term" value="P:intracellular protein transport"/>
    <property type="evidence" value="ECO:0007669"/>
    <property type="project" value="InterPro"/>
</dbReference>
<dbReference type="PROSITE" id="PS50192">
    <property type="entry name" value="T_SNARE"/>
    <property type="match status" value="1"/>
</dbReference>
<feature type="region of interest" description="Disordered" evidence="3">
    <location>
        <begin position="67"/>
        <end position="96"/>
    </location>
</feature>
<gene>
    <name evidence="6" type="primary">PLEST009212</name>
    <name evidence="6" type="ORF">PLESTB_001580600</name>
</gene>
<feature type="transmembrane region" description="Helical" evidence="4">
    <location>
        <begin position="196"/>
        <end position="217"/>
    </location>
</feature>
<keyword evidence="2" id="KW-0813">Transport</keyword>
<dbReference type="PROSITE" id="PS00914">
    <property type="entry name" value="SYNTAXIN"/>
    <property type="match status" value="1"/>
</dbReference>
<keyword evidence="7" id="KW-1185">Reference proteome</keyword>
<reference evidence="6 7" key="1">
    <citation type="journal article" date="2023" name="Commun. Biol.">
        <title>Reorganization of the ancestral sex-determining regions during the evolution of trioecy in Pleodorina starrii.</title>
        <authorList>
            <person name="Takahashi K."/>
            <person name="Suzuki S."/>
            <person name="Kawai-Toyooka H."/>
            <person name="Yamamoto K."/>
            <person name="Hamaji T."/>
            <person name="Ootsuki R."/>
            <person name="Yamaguchi H."/>
            <person name="Kawachi M."/>
            <person name="Higashiyama T."/>
            <person name="Nozaki H."/>
        </authorList>
    </citation>
    <scope>NUCLEOTIDE SEQUENCE [LARGE SCALE GENOMIC DNA]</scope>
    <source>
        <strain evidence="6 7">NIES-4479</strain>
    </source>
</reference>
<dbReference type="GO" id="GO:0005484">
    <property type="term" value="F:SNAP receptor activity"/>
    <property type="evidence" value="ECO:0007669"/>
    <property type="project" value="InterPro"/>
</dbReference>
<accession>A0A9W6F8A7</accession>
<evidence type="ECO:0000256" key="4">
    <source>
        <dbReference type="SAM" id="Phobius"/>
    </source>
</evidence>
<evidence type="ECO:0000313" key="7">
    <source>
        <dbReference type="Proteomes" id="UP001165080"/>
    </source>
</evidence>
<comment type="caution">
    <text evidence="6">The sequence shown here is derived from an EMBL/GenBank/DDBJ whole genome shotgun (WGS) entry which is preliminary data.</text>
</comment>
<keyword evidence="4" id="KW-1133">Transmembrane helix</keyword>
<dbReference type="InterPro" id="IPR006012">
    <property type="entry name" value="Syntaxin/epimorphin_CS"/>
</dbReference>
<dbReference type="SMART" id="SM00397">
    <property type="entry name" value="t_SNARE"/>
    <property type="match status" value="1"/>
</dbReference>
<feature type="domain" description="T-SNARE coiled-coil homology" evidence="5">
    <location>
        <begin position="124"/>
        <end position="186"/>
    </location>
</feature>
<keyword evidence="4" id="KW-0472">Membrane</keyword>
<evidence type="ECO:0000313" key="6">
    <source>
        <dbReference type="EMBL" id="GLC60162.1"/>
    </source>
</evidence>
<protein>
    <recommendedName>
        <fullName evidence="5">t-SNARE coiled-coil homology domain-containing protein</fullName>
    </recommendedName>
</protein>
<evidence type="ECO:0000259" key="5">
    <source>
        <dbReference type="PROSITE" id="PS50192"/>
    </source>
</evidence>
<dbReference type="CDD" id="cd15841">
    <property type="entry name" value="SNARE_Qc"/>
    <property type="match status" value="1"/>
</dbReference>
<dbReference type="AlphaFoldDB" id="A0A9W6F8A7"/>
<dbReference type="SUPFAM" id="SSF58038">
    <property type="entry name" value="SNARE fusion complex"/>
    <property type="match status" value="1"/>
</dbReference>
<organism evidence="6 7">
    <name type="scientific">Pleodorina starrii</name>
    <dbReference type="NCBI Taxonomy" id="330485"/>
    <lineage>
        <taxon>Eukaryota</taxon>
        <taxon>Viridiplantae</taxon>
        <taxon>Chlorophyta</taxon>
        <taxon>core chlorophytes</taxon>
        <taxon>Chlorophyceae</taxon>
        <taxon>CS clade</taxon>
        <taxon>Chlamydomonadales</taxon>
        <taxon>Volvocaceae</taxon>
        <taxon>Pleodorina</taxon>
    </lineage>
</organism>
<keyword evidence="4" id="KW-0812">Transmembrane</keyword>
<dbReference type="InterPro" id="IPR000727">
    <property type="entry name" value="T_SNARE_dom"/>
</dbReference>
<comment type="similarity">
    <text evidence="1">Belongs to the syntaxin family.</text>
</comment>
<dbReference type="GO" id="GO:0016020">
    <property type="term" value="C:membrane"/>
    <property type="evidence" value="ECO:0007669"/>
    <property type="project" value="InterPro"/>
</dbReference>
<name>A0A9W6F8A7_9CHLO</name>
<dbReference type="OrthoDB" id="29755at2759"/>